<dbReference type="PIRSF" id="PIRSF000164">
    <property type="entry name" value="DHO_oxidase"/>
    <property type="match status" value="1"/>
</dbReference>
<evidence type="ECO:0000256" key="1">
    <source>
        <dbReference type="ARBA" id="ARBA00001917"/>
    </source>
</evidence>
<keyword evidence="4" id="KW-0288">FMN</keyword>
<dbReference type="Pfam" id="PF01180">
    <property type="entry name" value="DHO_dh"/>
    <property type="match status" value="1"/>
</dbReference>
<dbReference type="InterPro" id="IPR013785">
    <property type="entry name" value="Aldolase_TIM"/>
</dbReference>
<evidence type="ECO:0000256" key="5">
    <source>
        <dbReference type="ARBA" id="ARBA00022975"/>
    </source>
</evidence>
<name>A0AAU7CD93_9BACT</name>
<organism evidence="8">
    <name type="scientific">Singulisphaera sp. Ch08</name>
    <dbReference type="NCBI Taxonomy" id="3120278"/>
    <lineage>
        <taxon>Bacteria</taxon>
        <taxon>Pseudomonadati</taxon>
        <taxon>Planctomycetota</taxon>
        <taxon>Planctomycetia</taxon>
        <taxon>Isosphaerales</taxon>
        <taxon>Isosphaeraceae</taxon>
        <taxon>Singulisphaera</taxon>
    </lineage>
</organism>
<evidence type="ECO:0000259" key="7">
    <source>
        <dbReference type="Pfam" id="PF01180"/>
    </source>
</evidence>
<dbReference type="PANTHER" id="PTHR48109">
    <property type="entry name" value="DIHYDROOROTATE DEHYDROGENASE (QUINONE), MITOCHONDRIAL-RELATED"/>
    <property type="match status" value="1"/>
</dbReference>
<accession>A0AAU7CD93</accession>
<evidence type="ECO:0000313" key="8">
    <source>
        <dbReference type="EMBL" id="XBH03105.1"/>
    </source>
</evidence>
<dbReference type="Gene3D" id="3.20.20.70">
    <property type="entry name" value="Aldolase class I"/>
    <property type="match status" value="1"/>
</dbReference>
<dbReference type="PANTHER" id="PTHR48109:SF3">
    <property type="entry name" value="SLL0744 PROTEIN"/>
    <property type="match status" value="1"/>
</dbReference>
<keyword evidence="6" id="KW-0560">Oxidoreductase</keyword>
<dbReference type="GO" id="GO:0006222">
    <property type="term" value="P:UMP biosynthetic process"/>
    <property type="evidence" value="ECO:0007669"/>
    <property type="project" value="InterPro"/>
</dbReference>
<dbReference type="CDD" id="cd04739">
    <property type="entry name" value="DHOD_like"/>
    <property type="match status" value="1"/>
</dbReference>
<evidence type="ECO:0000256" key="4">
    <source>
        <dbReference type="ARBA" id="ARBA00022643"/>
    </source>
</evidence>
<dbReference type="SUPFAM" id="SSF51395">
    <property type="entry name" value="FMN-linked oxidoreductases"/>
    <property type="match status" value="1"/>
</dbReference>
<dbReference type="InterPro" id="IPR012135">
    <property type="entry name" value="Dihydroorotate_DH_1_2"/>
</dbReference>
<feature type="domain" description="Dihydroorotate dehydrogenase catalytic" evidence="7">
    <location>
        <begin position="6"/>
        <end position="291"/>
    </location>
</feature>
<gene>
    <name evidence="8" type="ORF">V5E97_33085</name>
</gene>
<dbReference type="GO" id="GO:0004152">
    <property type="term" value="F:dihydroorotate dehydrogenase activity"/>
    <property type="evidence" value="ECO:0007669"/>
    <property type="project" value="InterPro"/>
</dbReference>
<protein>
    <submittedName>
        <fullName evidence="8">Dihydroorotate dehydrogenase-like protein</fullName>
    </submittedName>
</protein>
<proteinExistence type="predicted"/>
<comment type="cofactor">
    <cofactor evidence="1">
        <name>FMN</name>
        <dbReference type="ChEBI" id="CHEBI:58210"/>
    </cofactor>
</comment>
<dbReference type="GO" id="GO:0006207">
    <property type="term" value="P:'de novo' pyrimidine nucleobase biosynthetic process"/>
    <property type="evidence" value="ECO:0007669"/>
    <property type="project" value="TreeGrafter"/>
</dbReference>
<evidence type="ECO:0000256" key="2">
    <source>
        <dbReference type="ARBA" id="ARBA00004725"/>
    </source>
</evidence>
<dbReference type="InterPro" id="IPR005720">
    <property type="entry name" value="Dihydroorotate_DH_cat"/>
</dbReference>
<dbReference type="InterPro" id="IPR050074">
    <property type="entry name" value="DHO_dehydrogenase"/>
</dbReference>
<dbReference type="AlphaFoldDB" id="A0AAU7CD93"/>
<comment type="pathway">
    <text evidence="2">Pyrimidine metabolism; UMP biosynthesis via de novo pathway.</text>
</comment>
<evidence type="ECO:0000256" key="3">
    <source>
        <dbReference type="ARBA" id="ARBA00022630"/>
    </source>
</evidence>
<sequence>MSIDLGTTYLGLELRNPLVASASPLTGHVEILRQMEEAGVAAVVMPSLFEEQLEREERAVRRLIETGKEQFEEVLSELCDLDSYNNGPPNYLGQVRQAKKELSIPVIASLNGVGPGNWTRHARLLEEAGADAVELNVYFVPTDPNVTGAQVEDRYVETVAAVQEVLTIPLAVKLGPYFSSLPNMARRLVVDVGVEGLVLFNRYLHPDIALETLQISPRLTLSTGGELPLPLRWIGILRPQLSTSLAASTGVHTSDDIFKLLLVGADVTMITSALLRHGPAYIRTLLDGLRARFEESGYDSIRQMKGILSQQNCPDPSAFERANYVKSIASSTPFRDEVSD</sequence>
<reference evidence="8" key="1">
    <citation type="submission" date="2024-05" db="EMBL/GenBank/DDBJ databases">
        <title>Planctomycetes of the genus Singulisphaera possess chitinolytic capabilities.</title>
        <authorList>
            <person name="Ivanova A."/>
        </authorList>
    </citation>
    <scope>NUCLEOTIDE SEQUENCE</scope>
    <source>
        <strain evidence="8">Ch08T</strain>
    </source>
</reference>
<dbReference type="GO" id="GO:0005737">
    <property type="term" value="C:cytoplasm"/>
    <property type="evidence" value="ECO:0007669"/>
    <property type="project" value="InterPro"/>
</dbReference>
<evidence type="ECO:0000256" key="6">
    <source>
        <dbReference type="ARBA" id="ARBA00023002"/>
    </source>
</evidence>
<dbReference type="RefSeq" id="WP_406695843.1">
    <property type="nucleotide sequence ID" value="NZ_CP155447.1"/>
</dbReference>
<keyword evidence="3" id="KW-0285">Flavoprotein</keyword>
<dbReference type="NCBIfam" id="NF005741">
    <property type="entry name" value="PRK07565.1"/>
    <property type="match status" value="1"/>
</dbReference>
<dbReference type="EMBL" id="CP155447">
    <property type="protein sequence ID" value="XBH03105.1"/>
    <property type="molecule type" value="Genomic_DNA"/>
</dbReference>
<keyword evidence="5" id="KW-0665">Pyrimidine biosynthesis</keyword>